<feature type="compositionally biased region" description="Pro residues" evidence="13">
    <location>
        <begin position="37"/>
        <end position="48"/>
    </location>
</feature>
<proteinExistence type="inferred from homology"/>
<keyword evidence="3" id="KW-0677">Repeat</keyword>
<accession>A0A6I8NI82</accession>
<evidence type="ECO:0000256" key="1">
    <source>
        <dbReference type="ARBA" id="ARBA00004123"/>
    </source>
</evidence>
<dbReference type="FunFam" id="3.40.50.300:FF:001036">
    <property type="entry name" value="SWI/SNF related, matrix associated, actin dependent regulator of chromatin, subfamily a like 1"/>
    <property type="match status" value="1"/>
</dbReference>
<dbReference type="Proteomes" id="UP000002279">
    <property type="component" value="Chromosome 1"/>
</dbReference>
<feature type="domain" description="Helicase C-terminal" evidence="15">
    <location>
        <begin position="650"/>
        <end position="803"/>
    </location>
</feature>
<dbReference type="OMA" id="KCVPHAE"/>
<evidence type="ECO:0000259" key="14">
    <source>
        <dbReference type="PROSITE" id="PS51192"/>
    </source>
</evidence>
<dbReference type="CTD" id="50485"/>
<dbReference type="CDD" id="cd18010">
    <property type="entry name" value="DEXHc_HARP_SMARCAL1"/>
    <property type="match status" value="1"/>
</dbReference>
<dbReference type="CDD" id="cd18793">
    <property type="entry name" value="SF2_C_SNF"/>
    <property type="match status" value="1"/>
</dbReference>
<dbReference type="GeneTree" id="ENSGT00940000157608"/>
<organism evidence="17 18">
    <name type="scientific">Ornithorhynchus anatinus</name>
    <name type="common">Duckbill platypus</name>
    <dbReference type="NCBI Taxonomy" id="9258"/>
    <lineage>
        <taxon>Eukaryota</taxon>
        <taxon>Metazoa</taxon>
        <taxon>Chordata</taxon>
        <taxon>Craniata</taxon>
        <taxon>Vertebrata</taxon>
        <taxon>Euteleostomi</taxon>
        <taxon>Mammalia</taxon>
        <taxon>Monotremata</taxon>
        <taxon>Ornithorhynchidae</taxon>
        <taxon>Ornithorhynchus</taxon>
    </lineage>
</organism>
<sequence length="885" mass="95890">MSSALTEEQKKKIEENRQKALARRAEKQAQRHQSRGPGPPGPAAPTAPPQRNGRPAHGGQAPDGSRTRTSGVVPPLGPADQPTAGLRPGEDRPDRRTPGTTAPPPFPAAGREPPTSSPSAPPANPPGRPEREPGYRPPAPGPEAFREEAAGRPCARPGPRDPGAPSRGTGTHGKCTRRAGNRFQVEVGYDAKLLAVFKSLPSRIYDPTTQLWNFSLADYGDLMKAVRSLPGVSLQPLAGPDTASVGAGEPRAAAPPEPGGPPSARIQGRCVLLSRSRFEVDVGYSAELVGLFQQMGSKNYDGKTRKWNFLLEEYSKLIQAARGLPGVRLEPLPRPVLQAFAAQLDKTSPQPAEVPEADLSGVDPQLVGSLMPFQRDGVNFAVAKEGRLLLADDMGLGKTVQAICIAAYYREEWPLLVVTPSSVRFAWEQAFRRWLPSLSPGSTNVLVTGKDRLAGGLVNIVSFDLLGKVDKPPGTAFRVVIVDESHFLKNLKTVRCQTALPLLKAARRVILLSGTPAMSRPAELYTQIVAVRPDAFPQFHSFALRYCDAKKQRWGWDYSGSSHLGELKILLEETVLLRRLKAQVLAQLPAKQRTMVVMGPAGMSPKARAVLEAAAGDVAALTRNKRQQKEALLIFFSRTAEAKLQSVVEYILDLLESGREKFLVYAHHRLVLDGICAALDRKDIGHIRIDGSTSSADRQALCQAFQRSTRPTVAVLSITAANMGLTLSSADLVVFAELFWNPGVLIQAEDRVHRIGQTRSVSIHYLVSRNTADDYLWPLIQEKIKVLGQAGLSHSNFSETTETTGFFYKDPKQKTIYDLFQTSFAEDEDPSEEALLLEAAGASEAPETSGAAGNDFPAPGGPPEGTPLSASPNKRRRMEDFFAQS</sequence>
<dbReference type="AlphaFoldDB" id="A0A6I8NI82"/>
<dbReference type="InterPro" id="IPR038718">
    <property type="entry name" value="SNF2-like_sf"/>
</dbReference>
<dbReference type="GO" id="GO:0031297">
    <property type="term" value="P:replication fork processing"/>
    <property type="evidence" value="ECO:0000318"/>
    <property type="project" value="GO_Central"/>
</dbReference>
<feature type="region of interest" description="Disordered" evidence="13">
    <location>
        <begin position="240"/>
        <end position="264"/>
    </location>
</feature>
<dbReference type="GO" id="GO:0043596">
    <property type="term" value="C:nuclear replication fork"/>
    <property type="evidence" value="ECO:0000318"/>
    <property type="project" value="GO_Central"/>
</dbReference>
<keyword evidence="4" id="KW-0378">Hydrolase</keyword>
<dbReference type="InterPro" id="IPR001650">
    <property type="entry name" value="Helicase_C-like"/>
</dbReference>
<protein>
    <recommendedName>
        <fullName evidence="2">SWI/SNF-related matrix-associated actin-dependent regulator of chromatin subfamily A-like protein 1</fullName>
    </recommendedName>
    <alternativeName>
        <fullName evidence="8">HepA-related protein</fullName>
    </alternativeName>
    <alternativeName>
        <fullName evidence="7">Sucrose nonfermenting protein 2-like 1</fullName>
    </alternativeName>
</protein>
<dbReference type="Bgee" id="ENSOANG00000041849">
    <property type="expression patterns" value="Expressed in testis and 7 other cell types or tissues"/>
</dbReference>
<dbReference type="InterPro" id="IPR027417">
    <property type="entry name" value="P-loop_NTPase"/>
</dbReference>
<dbReference type="GO" id="GO:0005524">
    <property type="term" value="F:ATP binding"/>
    <property type="evidence" value="ECO:0007669"/>
    <property type="project" value="InterPro"/>
</dbReference>
<feature type="compositionally biased region" description="Basic and acidic residues" evidence="13">
    <location>
        <begin position="88"/>
        <end position="97"/>
    </location>
</feature>
<comment type="subunit">
    <text evidence="11">Interacts with RPA2; the interaction is direct and mediates the recruitment by the RPA complex of SMARCAL1 to sites of DNA damage.</text>
</comment>
<evidence type="ECO:0000256" key="7">
    <source>
        <dbReference type="ARBA" id="ARBA00029621"/>
    </source>
</evidence>
<feature type="region of interest" description="Disordered" evidence="13">
    <location>
        <begin position="831"/>
        <end position="885"/>
    </location>
</feature>
<keyword evidence="6" id="KW-0539">Nucleus</keyword>
<feature type="domain" description="HARP" evidence="16">
    <location>
        <begin position="262"/>
        <end position="333"/>
    </location>
</feature>
<evidence type="ECO:0000313" key="18">
    <source>
        <dbReference type="Proteomes" id="UP000002279"/>
    </source>
</evidence>
<dbReference type="Ensembl" id="ENSOANT00000074114.1">
    <property type="protein sequence ID" value="ENSOANP00000040805.1"/>
    <property type="gene ID" value="ENSOANG00000041849.1"/>
</dbReference>
<evidence type="ECO:0000259" key="15">
    <source>
        <dbReference type="PROSITE" id="PS51194"/>
    </source>
</evidence>
<dbReference type="PANTHER" id="PTHR45766:SF6">
    <property type="entry name" value="SWI_SNF-RELATED MATRIX-ASSOCIATED ACTIN-DEPENDENT REGULATOR OF CHROMATIN SUBFAMILY A-LIKE PROTEIN 1"/>
    <property type="match status" value="1"/>
</dbReference>
<dbReference type="GO" id="GO:0005662">
    <property type="term" value="C:DNA replication factor A complex"/>
    <property type="evidence" value="ECO:0007669"/>
    <property type="project" value="Ensembl"/>
</dbReference>
<keyword evidence="5" id="KW-0175">Coiled coil</keyword>
<dbReference type="KEGG" id="oaa:103165169"/>
<dbReference type="InParanoid" id="A0A6I8NI82"/>
<dbReference type="GO" id="GO:0036310">
    <property type="term" value="F:ATP-dependent DNA/DNA annealing activity"/>
    <property type="evidence" value="ECO:0007669"/>
    <property type="project" value="Ensembl"/>
</dbReference>
<dbReference type="PROSITE" id="PS51467">
    <property type="entry name" value="HARP"/>
    <property type="match status" value="2"/>
</dbReference>
<feature type="compositionally biased region" description="Basic and acidic residues" evidence="13">
    <location>
        <begin position="7"/>
        <end position="29"/>
    </location>
</feature>
<reference evidence="17 18" key="1">
    <citation type="journal article" date="2008" name="Nature">
        <title>Genome analysis of the platypus reveals unique signatures of evolution.</title>
        <authorList>
            <person name="Warren W.C."/>
            <person name="Hillier L.W."/>
            <person name="Marshall Graves J.A."/>
            <person name="Birney E."/>
            <person name="Ponting C.P."/>
            <person name="Grutzner F."/>
            <person name="Belov K."/>
            <person name="Miller W."/>
            <person name="Clarke L."/>
            <person name="Chinwalla A.T."/>
            <person name="Yang S.P."/>
            <person name="Heger A."/>
            <person name="Locke D.P."/>
            <person name="Miethke P."/>
            <person name="Waters P.D."/>
            <person name="Veyrunes F."/>
            <person name="Fulton L."/>
            <person name="Fulton B."/>
            <person name="Graves T."/>
            <person name="Wallis J."/>
            <person name="Puente X.S."/>
            <person name="Lopez-Otin C."/>
            <person name="Ordonez G.R."/>
            <person name="Eichler E.E."/>
            <person name="Chen L."/>
            <person name="Cheng Z."/>
            <person name="Deakin J.E."/>
            <person name="Alsop A."/>
            <person name="Thompson K."/>
            <person name="Kirby P."/>
            <person name="Papenfuss A.T."/>
            <person name="Wakefield M.J."/>
            <person name="Olender T."/>
            <person name="Lancet D."/>
            <person name="Huttley G.A."/>
            <person name="Smit A.F."/>
            <person name="Pask A."/>
            <person name="Temple-Smith P."/>
            <person name="Batzer M.A."/>
            <person name="Walker J.A."/>
            <person name="Konkel M.K."/>
            <person name="Harris R.S."/>
            <person name="Whittington C.M."/>
            <person name="Wong E.S."/>
            <person name="Gemmell N.J."/>
            <person name="Buschiazzo E."/>
            <person name="Vargas Jentzsch I.M."/>
            <person name="Merkel A."/>
            <person name="Schmitz J."/>
            <person name="Zemann A."/>
            <person name="Churakov G."/>
            <person name="Kriegs J.O."/>
            <person name="Brosius J."/>
            <person name="Murchison E.P."/>
            <person name="Sachidanandam R."/>
            <person name="Smith C."/>
            <person name="Hannon G.J."/>
            <person name="Tsend-Ayush E."/>
            <person name="McMillan D."/>
            <person name="Attenborough R."/>
            <person name="Rens W."/>
            <person name="Ferguson-Smith M."/>
            <person name="Lefevre C.M."/>
            <person name="Sharp J.A."/>
            <person name="Nicholas K.R."/>
            <person name="Ray D.A."/>
            <person name="Kube M."/>
            <person name="Reinhardt R."/>
            <person name="Pringle T.H."/>
            <person name="Taylor J."/>
            <person name="Jones R.C."/>
            <person name="Nixon B."/>
            <person name="Dacheux J.L."/>
            <person name="Niwa H."/>
            <person name="Sekita Y."/>
            <person name="Huang X."/>
            <person name="Stark A."/>
            <person name="Kheradpour P."/>
            <person name="Kellis M."/>
            <person name="Flicek P."/>
            <person name="Chen Y."/>
            <person name="Webber C."/>
            <person name="Hardison R."/>
            <person name="Nelson J."/>
            <person name="Hallsworth-Pepin K."/>
            <person name="Delehaunty K."/>
            <person name="Markovic C."/>
            <person name="Minx P."/>
            <person name="Feng Y."/>
            <person name="Kremitzki C."/>
            <person name="Mitreva M."/>
            <person name="Glasscock J."/>
            <person name="Wylie T."/>
            <person name="Wohldmann P."/>
            <person name="Thiru P."/>
            <person name="Nhan M.N."/>
            <person name="Pohl C.S."/>
            <person name="Smith S.M."/>
            <person name="Hou S."/>
            <person name="Nefedov M."/>
            <person name="de Jong P.J."/>
            <person name="Renfree M.B."/>
            <person name="Mardis E.R."/>
            <person name="Wilson R.K."/>
        </authorList>
    </citation>
    <scope>NUCLEOTIDE SEQUENCE [LARGE SCALE GENOMIC DNA]</scope>
    <source>
        <strain evidence="17 18">Glennie</strain>
    </source>
</reference>
<dbReference type="GO" id="GO:0035861">
    <property type="term" value="C:site of double-strand break"/>
    <property type="evidence" value="ECO:0007669"/>
    <property type="project" value="Ensembl"/>
</dbReference>
<dbReference type="SMART" id="SM00487">
    <property type="entry name" value="DEXDc"/>
    <property type="match status" value="1"/>
</dbReference>
<evidence type="ECO:0000256" key="9">
    <source>
        <dbReference type="ARBA" id="ARBA00048778"/>
    </source>
</evidence>
<dbReference type="Gene3D" id="3.40.50.10810">
    <property type="entry name" value="Tandem AAA-ATPase domain"/>
    <property type="match status" value="1"/>
</dbReference>
<evidence type="ECO:0000256" key="4">
    <source>
        <dbReference type="ARBA" id="ARBA00022801"/>
    </source>
</evidence>
<evidence type="ECO:0000256" key="10">
    <source>
        <dbReference type="ARBA" id="ARBA00060224"/>
    </source>
</evidence>
<comment type="similarity">
    <text evidence="12">Belongs to the SNF2/RAD54 helicase family. SMARCAL1 subfamily.</text>
</comment>
<evidence type="ECO:0000256" key="3">
    <source>
        <dbReference type="ARBA" id="ARBA00022737"/>
    </source>
</evidence>
<feature type="region of interest" description="Disordered" evidence="13">
    <location>
        <begin position="1"/>
        <end position="177"/>
    </location>
</feature>
<dbReference type="Pfam" id="PF07443">
    <property type="entry name" value="HARP"/>
    <property type="match status" value="2"/>
</dbReference>
<dbReference type="GO" id="GO:0006303">
    <property type="term" value="P:double-strand break repair via nonhomologous end joining"/>
    <property type="evidence" value="ECO:0007669"/>
    <property type="project" value="Ensembl"/>
</dbReference>
<evidence type="ECO:0000259" key="16">
    <source>
        <dbReference type="PROSITE" id="PS51467"/>
    </source>
</evidence>
<dbReference type="RefSeq" id="XP_028928036.1">
    <property type="nucleotide sequence ID" value="XM_029072203.2"/>
</dbReference>
<dbReference type="GO" id="GO:0005654">
    <property type="term" value="C:nucleoplasm"/>
    <property type="evidence" value="ECO:0007669"/>
    <property type="project" value="Ensembl"/>
</dbReference>
<dbReference type="PANTHER" id="PTHR45766">
    <property type="entry name" value="DNA ANNEALING HELICASE AND ENDONUCLEASE ZRANB3 FAMILY MEMBER"/>
    <property type="match status" value="1"/>
</dbReference>
<feature type="domain" description="HARP" evidence="16">
    <location>
        <begin position="167"/>
        <end position="238"/>
    </location>
</feature>
<dbReference type="InterPro" id="IPR000330">
    <property type="entry name" value="SNF2_N"/>
</dbReference>
<dbReference type="SMART" id="SM00490">
    <property type="entry name" value="HELICc"/>
    <property type="match status" value="1"/>
</dbReference>
<dbReference type="FunCoup" id="A0A6I8NI82">
    <property type="interactions" value="2681"/>
</dbReference>
<dbReference type="GO" id="GO:0006357">
    <property type="term" value="P:regulation of transcription by RNA polymerase II"/>
    <property type="evidence" value="ECO:0007669"/>
    <property type="project" value="Ensembl"/>
</dbReference>
<feature type="domain" description="Helicase ATP-binding" evidence="14">
    <location>
        <begin position="379"/>
        <end position="534"/>
    </location>
</feature>
<dbReference type="GO" id="GO:0006281">
    <property type="term" value="P:DNA repair"/>
    <property type="evidence" value="ECO:0000318"/>
    <property type="project" value="GO_Central"/>
</dbReference>
<evidence type="ECO:0000313" key="17">
    <source>
        <dbReference type="Ensembl" id="ENSOANP00000040805.1"/>
    </source>
</evidence>
<evidence type="ECO:0000256" key="12">
    <source>
        <dbReference type="PROSITE-ProRule" id="PRU00800"/>
    </source>
</evidence>
<dbReference type="InterPro" id="IPR049730">
    <property type="entry name" value="SNF2/RAD54-like_C"/>
</dbReference>
<dbReference type="RefSeq" id="XP_028928029.1">
    <property type="nucleotide sequence ID" value="XM_029072196.2"/>
</dbReference>
<evidence type="ECO:0000256" key="13">
    <source>
        <dbReference type="SAM" id="MobiDB-lite"/>
    </source>
</evidence>
<evidence type="ECO:0000256" key="11">
    <source>
        <dbReference type="ARBA" id="ARBA00062185"/>
    </source>
</evidence>
<dbReference type="OrthoDB" id="2801544at2759"/>
<feature type="compositionally biased region" description="Pro residues" evidence="13">
    <location>
        <begin position="115"/>
        <end position="127"/>
    </location>
</feature>
<gene>
    <name evidence="17" type="primary">SMARCAL1</name>
</gene>
<dbReference type="InterPro" id="IPR010003">
    <property type="entry name" value="HARP_dom"/>
</dbReference>
<keyword evidence="18" id="KW-1185">Reference proteome</keyword>
<feature type="compositionally biased region" description="Low complexity" evidence="13">
    <location>
        <begin position="833"/>
        <end position="847"/>
    </location>
</feature>
<dbReference type="InterPro" id="IPR014001">
    <property type="entry name" value="Helicase_ATP-bd"/>
</dbReference>
<comment type="subcellular location">
    <subcellularLocation>
        <location evidence="1">Nucleus</location>
    </subcellularLocation>
</comment>
<dbReference type="PROSITE" id="PS51194">
    <property type="entry name" value="HELICASE_CTER"/>
    <property type="match status" value="1"/>
</dbReference>
<dbReference type="Pfam" id="PF00271">
    <property type="entry name" value="Helicase_C"/>
    <property type="match status" value="1"/>
</dbReference>
<evidence type="ECO:0000256" key="6">
    <source>
        <dbReference type="ARBA" id="ARBA00023242"/>
    </source>
</evidence>
<comment type="catalytic activity">
    <reaction evidence="9">
        <text>ATP + H2O = ADP + phosphate + H(+)</text>
        <dbReference type="Rhea" id="RHEA:13065"/>
        <dbReference type="ChEBI" id="CHEBI:15377"/>
        <dbReference type="ChEBI" id="CHEBI:15378"/>
        <dbReference type="ChEBI" id="CHEBI:30616"/>
        <dbReference type="ChEBI" id="CHEBI:43474"/>
        <dbReference type="ChEBI" id="CHEBI:456216"/>
    </reaction>
    <physiologicalReaction direction="left-to-right" evidence="9">
        <dbReference type="Rhea" id="RHEA:13066"/>
    </physiologicalReaction>
</comment>
<evidence type="ECO:0000256" key="2">
    <source>
        <dbReference type="ARBA" id="ARBA00020162"/>
    </source>
</evidence>
<name>A0A6I8NI82_ORNAN</name>
<comment type="function">
    <text evidence="10">ATP-dependent annealing helicase that binds selectively to fork DNA relative to ssDNA or dsDNA and catalyzes the rewinding of the stably unwound DNA. Rewinds single-stranded DNA bubbles that are stably bound by replication protein A (RPA). Acts throughout the genome to reanneal stably unwound DNA, performing the opposite reaction of many enzymes, such as helicases and polymerases, that unwind DNA. May play an important role in DNA damage response by acting at stalled replication forks.</text>
</comment>
<reference evidence="17" key="2">
    <citation type="submission" date="2025-08" db="UniProtKB">
        <authorList>
            <consortium name="Ensembl"/>
        </authorList>
    </citation>
    <scope>IDENTIFICATION</scope>
    <source>
        <strain evidence="17">Glennie</strain>
    </source>
</reference>
<reference evidence="17" key="3">
    <citation type="submission" date="2025-09" db="UniProtKB">
        <authorList>
            <consortium name="Ensembl"/>
        </authorList>
    </citation>
    <scope>IDENTIFICATION</scope>
    <source>
        <strain evidence="17">Glennie</strain>
    </source>
</reference>
<dbReference type="Gene3D" id="3.40.50.300">
    <property type="entry name" value="P-loop containing nucleotide triphosphate hydrolases"/>
    <property type="match status" value="1"/>
</dbReference>
<dbReference type="Pfam" id="PF00176">
    <property type="entry name" value="SNF2-rel_dom"/>
    <property type="match status" value="1"/>
</dbReference>
<dbReference type="FunFam" id="3.40.50.10810:FF:000026">
    <property type="entry name" value="SWI/SNF related, matrix associated, actin dependent regulator of chromatin, subfamily a-like 1"/>
    <property type="match status" value="1"/>
</dbReference>
<dbReference type="GeneID" id="103165169"/>
<dbReference type="PROSITE" id="PS51192">
    <property type="entry name" value="HELICASE_ATP_BIND_1"/>
    <property type="match status" value="1"/>
</dbReference>
<evidence type="ECO:0000256" key="5">
    <source>
        <dbReference type="ARBA" id="ARBA00023054"/>
    </source>
</evidence>
<dbReference type="GO" id="GO:0016787">
    <property type="term" value="F:hydrolase activity"/>
    <property type="evidence" value="ECO:0007669"/>
    <property type="project" value="UniProtKB-KW"/>
</dbReference>
<dbReference type="SUPFAM" id="SSF52540">
    <property type="entry name" value="P-loop containing nucleoside triphosphate hydrolases"/>
    <property type="match status" value="2"/>
</dbReference>
<evidence type="ECO:0000256" key="8">
    <source>
        <dbReference type="ARBA" id="ARBA00031896"/>
    </source>
</evidence>